<organism evidence="4 5">
    <name type="scientific">Blepharisma stoltei</name>
    <dbReference type="NCBI Taxonomy" id="1481888"/>
    <lineage>
        <taxon>Eukaryota</taxon>
        <taxon>Sar</taxon>
        <taxon>Alveolata</taxon>
        <taxon>Ciliophora</taxon>
        <taxon>Postciliodesmatophora</taxon>
        <taxon>Heterotrichea</taxon>
        <taxon>Heterotrichida</taxon>
        <taxon>Blepharismidae</taxon>
        <taxon>Blepharisma</taxon>
    </lineage>
</organism>
<dbReference type="Pfam" id="PF00173">
    <property type="entry name" value="Cyt-b5"/>
    <property type="match status" value="1"/>
</dbReference>
<feature type="signal peptide" evidence="2">
    <location>
        <begin position="1"/>
        <end position="17"/>
    </location>
</feature>
<dbReference type="InterPro" id="IPR036400">
    <property type="entry name" value="Cyt_B5-like_heme/steroid_sf"/>
</dbReference>
<keyword evidence="5" id="KW-1185">Reference proteome</keyword>
<reference evidence="4" key="1">
    <citation type="submission" date="2021-09" db="EMBL/GenBank/DDBJ databases">
        <authorList>
            <consortium name="AG Swart"/>
            <person name="Singh M."/>
            <person name="Singh A."/>
            <person name="Seah K."/>
            <person name="Emmerich C."/>
        </authorList>
    </citation>
    <scope>NUCLEOTIDE SEQUENCE</scope>
    <source>
        <strain evidence="4">ATCC30299</strain>
    </source>
</reference>
<comment type="caution">
    <text evidence="4">The sequence shown here is derived from an EMBL/GenBank/DDBJ whole genome shotgun (WGS) entry which is preliminary data.</text>
</comment>
<dbReference type="Gene3D" id="3.10.120.10">
    <property type="entry name" value="Cytochrome b5-like heme/steroid binding domain"/>
    <property type="match status" value="1"/>
</dbReference>
<dbReference type="InterPro" id="IPR050577">
    <property type="entry name" value="MAPR/NEUFC/NENF-like"/>
</dbReference>
<dbReference type="InterPro" id="IPR001199">
    <property type="entry name" value="Cyt_B5-like_heme/steroid-bd"/>
</dbReference>
<sequence length="126" mass="13935">MKVLVCLALSLCALSFAAEKLRLTREQLKEYDGTNGKTYLACGGIIFDVSESPSYAKGGGYSMFAGRDASVSLAKMSFDKKLLDMTVEEAELTEGQKESIEGWVEFYTEKYPIVGELVTSQHREDI</sequence>
<dbReference type="SUPFAM" id="SSF55856">
    <property type="entry name" value="Cytochrome b5-like heme/steroid binding domain"/>
    <property type="match status" value="1"/>
</dbReference>
<evidence type="ECO:0000256" key="2">
    <source>
        <dbReference type="SAM" id="SignalP"/>
    </source>
</evidence>
<dbReference type="SMART" id="SM01117">
    <property type="entry name" value="Cyt-b5"/>
    <property type="match status" value="1"/>
</dbReference>
<feature type="chain" id="PRO_5043975733" description="Cytochrome b5 heme-binding domain-containing protein" evidence="2">
    <location>
        <begin position="18"/>
        <end position="126"/>
    </location>
</feature>
<dbReference type="PANTHER" id="PTHR10281:SF76">
    <property type="entry name" value="CALCUTTA CUP-RELATED"/>
    <property type="match status" value="1"/>
</dbReference>
<evidence type="ECO:0000256" key="1">
    <source>
        <dbReference type="ARBA" id="ARBA00038357"/>
    </source>
</evidence>
<dbReference type="GO" id="GO:0012505">
    <property type="term" value="C:endomembrane system"/>
    <property type="evidence" value="ECO:0007669"/>
    <property type="project" value="TreeGrafter"/>
</dbReference>
<evidence type="ECO:0000259" key="3">
    <source>
        <dbReference type="SMART" id="SM01117"/>
    </source>
</evidence>
<proteinExistence type="inferred from homology"/>
<evidence type="ECO:0000313" key="4">
    <source>
        <dbReference type="EMBL" id="CAG9333266.1"/>
    </source>
</evidence>
<gene>
    <name evidence="4" type="ORF">BSTOLATCC_MIC58083</name>
</gene>
<dbReference type="GO" id="GO:0016020">
    <property type="term" value="C:membrane"/>
    <property type="evidence" value="ECO:0007669"/>
    <property type="project" value="TreeGrafter"/>
</dbReference>
<keyword evidence="2" id="KW-0732">Signal</keyword>
<dbReference type="PANTHER" id="PTHR10281">
    <property type="entry name" value="MEMBRANE-ASSOCIATED PROGESTERONE RECEPTOR COMPONENT-RELATED"/>
    <property type="match status" value="1"/>
</dbReference>
<feature type="domain" description="Cytochrome b5 heme-binding" evidence="3">
    <location>
        <begin position="23"/>
        <end position="118"/>
    </location>
</feature>
<evidence type="ECO:0000313" key="5">
    <source>
        <dbReference type="Proteomes" id="UP001162131"/>
    </source>
</evidence>
<name>A0AAU9KGY8_9CILI</name>
<dbReference type="EMBL" id="CAJZBQ010000056">
    <property type="protein sequence ID" value="CAG9333266.1"/>
    <property type="molecule type" value="Genomic_DNA"/>
</dbReference>
<protein>
    <recommendedName>
        <fullName evidence="3">Cytochrome b5 heme-binding domain-containing protein</fullName>
    </recommendedName>
</protein>
<comment type="similarity">
    <text evidence="1">Belongs to the cytochrome b5 family. MAPR subfamily.</text>
</comment>
<dbReference type="Proteomes" id="UP001162131">
    <property type="component" value="Unassembled WGS sequence"/>
</dbReference>
<accession>A0AAU9KGY8</accession>
<dbReference type="AlphaFoldDB" id="A0AAU9KGY8"/>